<dbReference type="EMBL" id="CP012606">
    <property type="protein sequence ID" value="ANH75132.1"/>
    <property type="molecule type" value="Genomic_DNA"/>
</dbReference>
<dbReference type="AlphaFoldDB" id="A0AAC9BJ06"/>
<evidence type="ECO:0000256" key="1">
    <source>
        <dbReference type="SAM" id="MobiDB-lite"/>
    </source>
</evidence>
<accession>A0AAC9BJ06</accession>
<organism evidence="2 3">
    <name type="scientific">Ralstonia insidiosa</name>
    <dbReference type="NCBI Taxonomy" id="190721"/>
    <lineage>
        <taxon>Bacteria</taxon>
        <taxon>Pseudomonadati</taxon>
        <taxon>Pseudomonadota</taxon>
        <taxon>Betaproteobacteria</taxon>
        <taxon>Burkholderiales</taxon>
        <taxon>Burkholderiaceae</taxon>
        <taxon>Ralstonia</taxon>
    </lineage>
</organism>
<evidence type="ECO:0000313" key="2">
    <source>
        <dbReference type="EMBL" id="ANH75132.1"/>
    </source>
</evidence>
<sequence length="112" mass="11442">MQRVGGVAPSGGAASSPLPGEFRALLPQEYPGAECQSGRNESLGDCSCFPAGAASITGREAIFGKPSPVTTLQCADFKRSVGEVKRTDHRCPCCGCLGMSGSADSLLFETAA</sequence>
<dbReference type="Proteomes" id="UP000077927">
    <property type="component" value="Chromosome 2"/>
</dbReference>
<gene>
    <name evidence="2" type="ORF">ACS15_4309</name>
</gene>
<protein>
    <submittedName>
        <fullName evidence="2">Uncharacterized protein</fullName>
    </submittedName>
</protein>
<dbReference type="KEGG" id="rin:ACS15_4309"/>
<name>A0AAC9BJ06_9RALS</name>
<proteinExistence type="predicted"/>
<reference evidence="2 3" key="1">
    <citation type="submission" date="2015-09" db="EMBL/GenBank/DDBJ databases">
        <authorList>
            <person name="Xu Y."/>
            <person name="Nagy A."/>
            <person name="Liu N.T."/>
            <person name="Nou X."/>
        </authorList>
    </citation>
    <scope>NUCLEOTIDE SEQUENCE [LARGE SCALE GENOMIC DNA]</scope>
    <source>
        <strain evidence="2 3">FC1138</strain>
    </source>
</reference>
<feature type="region of interest" description="Disordered" evidence="1">
    <location>
        <begin position="1"/>
        <end position="20"/>
    </location>
</feature>
<evidence type="ECO:0000313" key="3">
    <source>
        <dbReference type="Proteomes" id="UP000077927"/>
    </source>
</evidence>